<feature type="domain" description="DUF6680" evidence="2">
    <location>
        <begin position="1"/>
        <end position="174"/>
    </location>
</feature>
<dbReference type="eggNOG" id="ENOG5032SS7">
    <property type="taxonomic scope" value="Bacteria"/>
</dbReference>
<name>C6C062_MARSD</name>
<feature type="transmembrane region" description="Helical" evidence="1">
    <location>
        <begin position="6"/>
        <end position="26"/>
    </location>
</feature>
<accession>C6C062</accession>
<protein>
    <recommendedName>
        <fullName evidence="2">DUF6680 domain-containing protein</fullName>
    </recommendedName>
</protein>
<dbReference type="RefSeq" id="WP_015852749.1">
    <property type="nucleotide sequence ID" value="NC_012881.1"/>
</dbReference>
<evidence type="ECO:0000313" key="4">
    <source>
        <dbReference type="Proteomes" id="UP000002601"/>
    </source>
</evidence>
<dbReference type="KEGG" id="dsa:Desal_2881"/>
<dbReference type="HOGENOM" id="CLU_091260_1_0_7"/>
<organism evidence="3 4">
    <name type="scientific">Maridesulfovibrio salexigens (strain ATCC 14822 / DSM 2638 / NCIMB 8403 / VKM B-1763)</name>
    <name type="common">Desulfovibrio salexigens</name>
    <dbReference type="NCBI Taxonomy" id="526222"/>
    <lineage>
        <taxon>Bacteria</taxon>
        <taxon>Pseudomonadati</taxon>
        <taxon>Thermodesulfobacteriota</taxon>
        <taxon>Desulfovibrionia</taxon>
        <taxon>Desulfovibrionales</taxon>
        <taxon>Desulfovibrionaceae</taxon>
        <taxon>Maridesulfovibrio</taxon>
    </lineage>
</organism>
<evidence type="ECO:0000259" key="2">
    <source>
        <dbReference type="Pfam" id="PF20385"/>
    </source>
</evidence>
<keyword evidence="1" id="KW-0812">Transmembrane</keyword>
<keyword evidence="1" id="KW-1133">Transmembrane helix</keyword>
<keyword evidence="4" id="KW-1185">Reference proteome</keyword>
<evidence type="ECO:0000256" key="1">
    <source>
        <dbReference type="SAM" id="Phobius"/>
    </source>
</evidence>
<dbReference type="Pfam" id="PF20385">
    <property type="entry name" value="DUF6680"/>
    <property type="match status" value="1"/>
</dbReference>
<dbReference type="EMBL" id="CP001649">
    <property type="protein sequence ID" value="ACS80933.1"/>
    <property type="molecule type" value="Genomic_DNA"/>
</dbReference>
<keyword evidence="1" id="KW-0472">Membrane</keyword>
<proteinExistence type="predicted"/>
<evidence type="ECO:0000313" key="3">
    <source>
        <dbReference type="EMBL" id="ACS80933.1"/>
    </source>
</evidence>
<gene>
    <name evidence="3" type="ordered locus">Desal_2881</name>
</gene>
<dbReference type="Proteomes" id="UP000002601">
    <property type="component" value="Chromosome"/>
</dbReference>
<sequence>MSLNEVLTLIAILLGPIFAVIVGQYLQDRKSKKERREQVFKDLMSTRKLGIHLDHVKALNLIDFEFASNSSGDRAVRSAWSLYLKHLEDHAYRLKDAEEWNRKTEHLLYDLIETLAKCLNFSVQRSQIERGGYAPQFYNNVDTENQILRQSLINLATGRSCLKVVAIESEKVESKE</sequence>
<dbReference type="InterPro" id="IPR046502">
    <property type="entry name" value="DUF6680"/>
</dbReference>
<dbReference type="OrthoDB" id="1493705at2"/>
<reference evidence="3 4" key="1">
    <citation type="submission" date="2009-06" db="EMBL/GenBank/DDBJ databases">
        <title>Complete sequence of Desulfovibrio salexigens DSM 2638.</title>
        <authorList>
            <consortium name="US DOE Joint Genome Institute"/>
            <person name="Lucas S."/>
            <person name="Copeland A."/>
            <person name="Lapidus A."/>
            <person name="Glavina del Rio T."/>
            <person name="Tice H."/>
            <person name="Bruce D."/>
            <person name="Goodwin L."/>
            <person name="Pitluck S."/>
            <person name="Munk A.C."/>
            <person name="Brettin T."/>
            <person name="Detter J.C."/>
            <person name="Han C."/>
            <person name="Tapia R."/>
            <person name="Larimer F."/>
            <person name="Land M."/>
            <person name="Hauser L."/>
            <person name="Kyrpides N."/>
            <person name="Anderson I."/>
            <person name="Wall J.D."/>
            <person name="Arkin A.P."/>
            <person name="Dehal P."/>
            <person name="Chivian D."/>
            <person name="Giles B."/>
            <person name="Hazen T.C."/>
        </authorList>
    </citation>
    <scope>NUCLEOTIDE SEQUENCE [LARGE SCALE GENOMIC DNA]</scope>
    <source>
        <strain evidence="4">ATCC 14822 / DSM 2638 / NCIMB 8403 / VKM B-1763</strain>
    </source>
</reference>
<dbReference type="AlphaFoldDB" id="C6C062"/>